<dbReference type="EMBL" id="KZ293693">
    <property type="protein sequence ID" value="PBK85152.1"/>
    <property type="molecule type" value="Genomic_DNA"/>
</dbReference>
<organism evidence="1 2">
    <name type="scientific">Armillaria gallica</name>
    <name type="common">Bulbous honey fungus</name>
    <name type="synonym">Armillaria bulbosa</name>
    <dbReference type="NCBI Taxonomy" id="47427"/>
    <lineage>
        <taxon>Eukaryota</taxon>
        <taxon>Fungi</taxon>
        <taxon>Dikarya</taxon>
        <taxon>Basidiomycota</taxon>
        <taxon>Agaricomycotina</taxon>
        <taxon>Agaricomycetes</taxon>
        <taxon>Agaricomycetidae</taxon>
        <taxon>Agaricales</taxon>
        <taxon>Marasmiineae</taxon>
        <taxon>Physalacriaceae</taxon>
        <taxon>Armillaria</taxon>
    </lineage>
</organism>
<keyword evidence="2" id="KW-1185">Reference proteome</keyword>
<name>A0A2H3D162_ARMGA</name>
<evidence type="ECO:0000313" key="1">
    <source>
        <dbReference type="EMBL" id="PBK85152.1"/>
    </source>
</evidence>
<reference evidence="2" key="1">
    <citation type="journal article" date="2017" name="Nat. Ecol. Evol.">
        <title>Genome expansion and lineage-specific genetic innovations in the forest pathogenic fungi Armillaria.</title>
        <authorList>
            <person name="Sipos G."/>
            <person name="Prasanna A.N."/>
            <person name="Walter M.C."/>
            <person name="O'Connor E."/>
            <person name="Balint B."/>
            <person name="Krizsan K."/>
            <person name="Kiss B."/>
            <person name="Hess J."/>
            <person name="Varga T."/>
            <person name="Slot J."/>
            <person name="Riley R."/>
            <person name="Boka B."/>
            <person name="Rigling D."/>
            <person name="Barry K."/>
            <person name="Lee J."/>
            <person name="Mihaltcheva S."/>
            <person name="LaButti K."/>
            <person name="Lipzen A."/>
            <person name="Waldron R."/>
            <person name="Moloney N.M."/>
            <person name="Sperisen C."/>
            <person name="Kredics L."/>
            <person name="Vagvoelgyi C."/>
            <person name="Patrignani A."/>
            <person name="Fitzpatrick D."/>
            <person name="Nagy I."/>
            <person name="Doyle S."/>
            <person name="Anderson J.B."/>
            <person name="Grigoriev I.V."/>
            <person name="Gueldener U."/>
            <person name="Muensterkoetter M."/>
            <person name="Nagy L.G."/>
        </authorList>
    </citation>
    <scope>NUCLEOTIDE SEQUENCE [LARGE SCALE GENOMIC DNA]</scope>
    <source>
        <strain evidence="2">Ar21-2</strain>
    </source>
</reference>
<dbReference type="AlphaFoldDB" id="A0A2H3D162"/>
<gene>
    <name evidence="1" type="ORF">ARMGADRAFT_1036635</name>
</gene>
<protein>
    <submittedName>
        <fullName evidence="1">Uncharacterized protein</fullName>
    </submittedName>
</protein>
<accession>A0A2H3D162</accession>
<dbReference type="InParanoid" id="A0A2H3D162"/>
<dbReference type="STRING" id="47427.A0A2H3D162"/>
<evidence type="ECO:0000313" key="2">
    <source>
        <dbReference type="Proteomes" id="UP000217790"/>
    </source>
</evidence>
<dbReference type="Proteomes" id="UP000217790">
    <property type="component" value="Unassembled WGS sequence"/>
</dbReference>
<dbReference type="OrthoDB" id="3246730at2759"/>
<proteinExistence type="predicted"/>
<sequence length="223" mass="26081">MYKLEGEMKLTYCLLFCMDDNDLLKWILWRDTDDGSGKATSKERPDNQDSSGDYFLSCERVDHWMKELVGQKLLPVQIWFTAGKISSSNSQTSTEDFGHGSWGGYDVGCKFRMTLSHSPLGPLASEHWYKSLLHRIISYFKMMDETDMYESLSHFLCSNYRQALDILQDQHALQHIMAQQGIDSEEVFHWWLAEERDYLTKLQGQPVEETLQMEYFEKLVALF</sequence>